<name>A0AAD5EDT0_UMBRA</name>
<evidence type="ECO:0000313" key="3">
    <source>
        <dbReference type="Proteomes" id="UP001206595"/>
    </source>
</evidence>
<keyword evidence="1" id="KW-1133">Transmembrane helix</keyword>
<accession>A0AAD5EDT0</accession>
<reference evidence="2" key="2">
    <citation type="journal article" date="2022" name="Proc. Natl. Acad. Sci. U.S.A.">
        <title>Diploid-dominant life cycles characterize the early evolution of Fungi.</title>
        <authorList>
            <person name="Amses K.R."/>
            <person name="Simmons D.R."/>
            <person name="Longcore J.E."/>
            <person name="Mondo S.J."/>
            <person name="Seto K."/>
            <person name="Jeronimo G.H."/>
            <person name="Bonds A.E."/>
            <person name="Quandt C.A."/>
            <person name="Davis W.J."/>
            <person name="Chang Y."/>
            <person name="Federici B.A."/>
            <person name="Kuo A."/>
            <person name="LaButti K."/>
            <person name="Pangilinan J."/>
            <person name="Andreopoulos W."/>
            <person name="Tritt A."/>
            <person name="Riley R."/>
            <person name="Hundley H."/>
            <person name="Johnson J."/>
            <person name="Lipzen A."/>
            <person name="Barry K."/>
            <person name="Lang B.F."/>
            <person name="Cuomo C.A."/>
            <person name="Buchler N.E."/>
            <person name="Grigoriev I.V."/>
            <person name="Spatafora J.W."/>
            <person name="Stajich J.E."/>
            <person name="James T.Y."/>
        </authorList>
    </citation>
    <scope>NUCLEOTIDE SEQUENCE</scope>
    <source>
        <strain evidence="2">AG</strain>
    </source>
</reference>
<keyword evidence="1" id="KW-0472">Membrane</keyword>
<sequence>MVSWPSRLIAKANPSALDNQQWYRFAKSKVFFNRIALFIITIFLPTLAPLPISGTFCQAAFWASCILALSLASGRAKHKHW</sequence>
<protein>
    <submittedName>
        <fullName evidence="2">Uncharacterized protein</fullName>
    </submittedName>
</protein>
<proteinExistence type="predicted"/>
<comment type="caution">
    <text evidence="2">The sequence shown here is derived from an EMBL/GenBank/DDBJ whole genome shotgun (WGS) entry which is preliminary data.</text>
</comment>
<gene>
    <name evidence="2" type="ORF">K450DRAFT_231466</name>
</gene>
<feature type="transmembrane region" description="Helical" evidence="1">
    <location>
        <begin position="31"/>
        <end position="53"/>
    </location>
</feature>
<organism evidence="2 3">
    <name type="scientific">Umbelopsis ramanniana AG</name>
    <dbReference type="NCBI Taxonomy" id="1314678"/>
    <lineage>
        <taxon>Eukaryota</taxon>
        <taxon>Fungi</taxon>
        <taxon>Fungi incertae sedis</taxon>
        <taxon>Mucoromycota</taxon>
        <taxon>Mucoromycotina</taxon>
        <taxon>Umbelopsidomycetes</taxon>
        <taxon>Umbelopsidales</taxon>
        <taxon>Umbelopsidaceae</taxon>
        <taxon>Umbelopsis</taxon>
    </lineage>
</organism>
<dbReference type="EMBL" id="MU620905">
    <property type="protein sequence ID" value="KAI8581472.1"/>
    <property type="molecule type" value="Genomic_DNA"/>
</dbReference>
<feature type="transmembrane region" description="Helical" evidence="1">
    <location>
        <begin position="59"/>
        <end position="76"/>
    </location>
</feature>
<dbReference type="RefSeq" id="XP_051446476.1">
    <property type="nucleotide sequence ID" value="XM_051587432.1"/>
</dbReference>
<evidence type="ECO:0000256" key="1">
    <source>
        <dbReference type="SAM" id="Phobius"/>
    </source>
</evidence>
<reference evidence="2" key="1">
    <citation type="submission" date="2021-06" db="EMBL/GenBank/DDBJ databases">
        <authorList>
            <consortium name="DOE Joint Genome Institute"/>
            <person name="Mondo S.J."/>
            <person name="Amses K.R."/>
            <person name="Simmons D.R."/>
            <person name="Longcore J.E."/>
            <person name="Seto K."/>
            <person name="Alves G.H."/>
            <person name="Bonds A.E."/>
            <person name="Quandt C.A."/>
            <person name="Davis W.J."/>
            <person name="Chang Y."/>
            <person name="Letcher P.M."/>
            <person name="Powell M.J."/>
            <person name="Kuo A."/>
            <person name="Labutti K."/>
            <person name="Pangilinan J."/>
            <person name="Andreopoulos W."/>
            <person name="Tritt A."/>
            <person name="Riley R."/>
            <person name="Hundley H."/>
            <person name="Johnson J."/>
            <person name="Lipzen A."/>
            <person name="Barry K."/>
            <person name="Berbee M.L."/>
            <person name="Buchler N.E."/>
            <person name="Grigoriev I.V."/>
            <person name="Spatafora J.W."/>
            <person name="Stajich J.E."/>
            <person name="James T.Y."/>
        </authorList>
    </citation>
    <scope>NUCLEOTIDE SEQUENCE</scope>
    <source>
        <strain evidence="2">AG</strain>
    </source>
</reference>
<dbReference type="Proteomes" id="UP001206595">
    <property type="component" value="Unassembled WGS sequence"/>
</dbReference>
<evidence type="ECO:0000313" key="2">
    <source>
        <dbReference type="EMBL" id="KAI8581472.1"/>
    </source>
</evidence>
<dbReference type="AlphaFoldDB" id="A0AAD5EDT0"/>
<dbReference type="GeneID" id="75912777"/>
<keyword evidence="1" id="KW-0812">Transmembrane</keyword>
<keyword evidence="3" id="KW-1185">Reference proteome</keyword>